<proteinExistence type="predicted"/>
<dbReference type="RefSeq" id="WP_133245857.1">
    <property type="nucleotide sequence ID" value="NZ_BFBR01000014.1"/>
</dbReference>
<sequence>MSDHHICEWVGVSGTKYQYTVYLLPKDLPAKPGNYVFCKIDTNKRWIPIYMGQTENLSERFDGHHAMPCIKNHQATHIHVHVNVGGKQARLGEEKDLLRSYRPPCNG</sequence>
<dbReference type="Proteomes" id="UP000245086">
    <property type="component" value="Unassembled WGS sequence"/>
</dbReference>
<organism evidence="1 2">
    <name type="scientific">Candidatus Phycosocius bacilliformis</name>
    <dbReference type="NCBI Taxonomy" id="1445552"/>
    <lineage>
        <taxon>Bacteria</taxon>
        <taxon>Pseudomonadati</taxon>
        <taxon>Pseudomonadota</taxon>
        <taxon>Alphaproteobacteria</taxon>
        <taxon>Caulobacterales</taxon>
        <taxon>Caulobacterales incertae sedis</taxon>
        <taxon>Candidatus Phycosocius</taxon>
    </lineage>
</organism>
<accession>A0A2P2EEB5</accession>
<protein>
    <recommendedName>
        <fullName evidence="3">GIY-YIG domain-containing protein</fullName>
    </recommendedName>
</protein>
<comment type="caution">
    <text evidence="1">The sequence shown here is derived from an EMBL/GenBank/DDBJ whole genome shotgun (WGS) entry which is preliminary data.</text>
</comment>
<evidence type="ECO:0008006" key="3">
    <source>
        <dbReference type="Google" id="ProtNLM"/>
    </source>
</evidence>
<evidence type="ECO:0000313" key="1">
    <source>
        <dbReference type="EMBL" id="GBF59401.1"/>
    </source>
</evidence>
<dbReference type="CDD" id="cd00719">
    <property type="entry name" value="GIY-YIG_SF"/>
    <property type="match status" value="1"/>
</dbReference>
<reference evidence="1 2" key="1">
    <citation type="journal article" date="2018" name="Genome Announc.">
        <title>Draft Genome Sequence of "Candidatus Phycosocius bacilliformis," an Alphaproteobacterial Ectosymbiont of the Hydrocarbon-Producing Green Alga Botryococcus braunii.</title>
        <authorList>
            <person name="Tanabe Y."/>
            <person name="Yamaguchi H."/>
            <person name="Watanabe M.M."/>
        </authorList>
    </citation>
    <scope>NUCLEOTIDE SEQUENCE [LARGE SCALE GENOMIC DNA]</scope>
    <source>
        <strain evidence="1 2">BOTRYCO-2</strain>
    </source>
</reference>
<evidence type="ECO:0000313" key="2">
    <source>
        <dbReference type="Proteomes" id="UP000245086"/>
    </source>
</evidence>
<dbReference type="OrthoDB" id="8238268at2"/>
<dbReference type="EMBL" id="BFBR01000014">
    <property type="protein sequence ID" value="GBF59401.1"/>
    <property type="molecule type" value="Genomic_DNA"/>
</dbReference>
<name>A0A2P2EEB5_9PROT</name>
<gene>
    <name evidence="1" type="ORF">PbB2_03101</name>
</gene>
<dbReference type="AlphaFoldDB" id="A0A2P2EEB5"/>
<keyword evidence="2" id="KW-1185">Reference proteome</keyword>